<name>A0AAP6JGN7_9GAMM</name>
<protein>
    <submittedName>
        <fullName evidence="1">DUF1499 domain-containing protein</fullName>
    </submittedName>
</protein>
<dbReference type="PANTHER" id="PTHR34801:SF6">
    <property type="entry name" value="SLL1620 PROTEIN"/>
    <property type="match status" value="1"/>
</dbReference>
<dbReference type="PANTHER" id="PTHR34801">
    <property type="entry name" value="EXPRESSED PROTEIN"/>
    <property type="match status" value="1"/>
</dbReference>
<keyword evidence="2" id="KW-1185">Reference proteome</keyword>
<evidence type="ECO:0000313" key="2">
    <source>
        <dbReference type="Proteomes" id="UP001302316"/>
    </source>
</evidence>
<dbReference type="Proteomes" id="UP001302316">
    <property type="component" value="Unassembled WGS sequence"/>
</dbReference>
<reference evidence="1 2" key="1">
    <citation type="submission" date="2023-12" db="EMBL/GenBank/DDBJ databases">
        <title>Whole-genome sequencing of halo(alkali)philic microorganisms from hypersaline lakes.</title>
        <authorList>
            <person name="Sorokin D.Y."/>
            <person name="Merkel A.Y."/>
            <person name="Messina E."/>
            <person name="Yakimov M."/>
        </authorList>
    </citation>
    <scope>NUCLEOTIDE SEQUENCE [LARGE SCALE GENOMIC DNA]</scope>
    <source>
        <strain evidence="1 2">AB-CW1</strain>
    </source>
</reference>
<gene>
    <name evidence="1" type="ORF">VCB98_08150</name>
</gene>
<comment type="caution">
    <text evidence="1">The sequence shown here is derived from an EMBL/GenBank/DDBJ whole genome shotgun (WGS) entry which is preliminary data.</text>
</comment>
<proteinExistence type="predicted"/>
<dbReference type="AlphaFoldDB" id="A0AAP6JGN7"/>
<evidence type="ECO:0000313" key="1">
    <source>
        <dbReference type="EMBL" id="MEA5445789.1"/>
    </source>
</evidence>
<dbReference type="Pfam" id="PF07386">
    <property type="entry name" value="DUF1499"/>
    <property type="match status" value="1"/>
</dbReference>
<accession>A0AAP6JGN7</accession>
<dbReference type="EMBL" id="JAYGII010000015">
    <property type="protein sequence ID" value="MEA5445789.1"/>
    <property type="molecule type" value="Genomic_DNA"/>
</dbReference>
<sequence length="155" mass="17499">MSACAGTQVPPYGIREGELPPCADARTCLSSHPDEREVAQADVLEYDGTRREGRSALAAVIQGFPGARIVSSHRTYLRVEFTGSVFREGDEFYFQSETMVDEVEFYFPPQRNIIHVRAAARAGPIDRDRGRDRFRALQTLIREYQDRSGQSSLRL</sequence>
<organism evidence="1 2">
    <name type="scientific">Natronospira elongata</name>
    <dbReference type="NCBI Taxonomy" id="3110268"/>
    <lineage>
        <taxon>Bacteria</taxon>
        <taxon>Pseudomonadati</taxon>
        <taxon>Pseudomonadota</taxon>
        <taxon>Gammaproteobacteria</taxon>
        <taxon>Natronospirales</taxon>
        <taxon>Natronospiraceae</taxon>
        <taxon>Natronospira</taxon>
    </lineage>
</organism>
<dbReference type="InterPro" id="IPR010865">
    <property type="entry name" value="DUF1499"/>
</dbReference>
<dbReference type="RefSeq" id="WP_346051567.1">
    <property type="nucleotide sequence ID" value="NZ_JAYGII010000015.1"/>
</dbReference>